<dbReference type="RefSeq" id="WP_159750827.1">
    <property type="nucleotide sequence ID" value="NZ_WUQX01000001.1"/>
</dbReference>
<keyword evidence="1" id="KW-0444">Lipid biosynthesis</keyword>
<dbReference type="EMBL" id="WUQX01000001">
    <property type="protein sequence ID" value="MXP75585.1"/>
    <property type="molecule type" value="Genomic_DNA"/>
</dbReference>
<evidence type="ECO:0000256" key="3">
    <source>
        <dbReference type="ARBA" id="ARBA00022679"/>
    </source>
</evidence>
<keyword evidence="2" id="KW-0441">Lipid A biosynthesis</keyword>
<keyword evidence="4" id="KW-0677">Repeat</keyword>
<dbReference type="Proteomes" id="UP000460412">
    <property type="component" value="Unassembled WGS sequence"/>
</dbReference>
<dbReference type="GO" id="GO:0016020">
    <property type="term" value="C:membrane"/>
    <property type="evidence" value="ECO:0007669"/>
    <property type="project" value="GOC"/>
</dbReference>
<dbReference type="InterPro" id="IPR007691">
    <property type="entry name" value="LpxD"/>
</dbReference>
<dbReference type="GO" id="GO:0016410">
    <property type="term" value="F:N-acyltransferase activity"/>
    <property type="evidence" value="ECO:0007669"/>
    <property type="project" value="InterPro"/>
</dbReference>
<accession>A0A7X3MFP7</accession>
<evidence type="ECO:0000256" key="6">
    <source>
        <dbReference type="ARBA" id="ARBA00023315"/>
    </source>
</evidence>
<dbReference type="PANTHER" id="PTHR43378">
    <property type="entry name" value="UDP-3-O-ACYLGLUCOSAMINE N-ACYLTRANSFERASE"/>
    <property type="match status" value="1"/>
</dbReference>
<dbReference type="PROSITE" id="PS00101">
    <property type="entry name" value="HEXAPEP_TRANSFERASES"/>
    <property type="match status" value="1"/>
</dbReference>
<reference evidence="7 8" key="1">
    <citation type="submission" date="2019-12" db="EMBL/GenBank/DDBJ databases">
        <title>Sporaefaciens musculi gen. nov., sp. nov., a novel bacterium isolated from the caecum of an obese mouse.</title>
        <authorList>
            <person name="Rasmussen T.S."/>
            <person name="Streidl T."/>
            <person name="Hitch T.C.A."/>
            <person name="Wortmann E."/>
            <person name="Deptula P."/>
            <person name="Hansen M."/>
            <person name="Nielsen D.S."/>
            <person name="Clavel T."/>
            <person name="Vogensen F.K."/>
        </authorList>
    </citation>
    <scope>NUCLEOTIDE SEQUENCE [LARGE SCALE GENOMIC DNA]</scope>
    <source>
        <strain evidence="7 8">WCA-9-b2</strain>
    </source>
</reference>
<keyword evidence="8" id="KW-1185">Reference proteome</keyword>
<dbReference type="PANTHER" id="PTHR43378:SF2">
    <property type="entry name" value="UDP-3-O-ACYLGLUCOSAMINE N-ACYLTRANSFERASE 1, MITOCHONDRIAL-RELATED"/>
    <property type="match status" value="1"/>
</dbReference>
<dbReference type="InterPro" id="IPR018357">
    <property type="entry name" value="Hexapep_transf_CS"/>
</dbReference>
<dbReference type="Gene3D" id="2.160.10.10">
    <property type="entry name" value="Hexapeptide repeat proteins"/>
    <property type="match status" value="1"/>
</dbReference>
<dbReference type="SUPFAM" id="SSF51161">
    <property type="entry name" value="Trimeric LpxA-like enzymes"/>
    <property type="match status" value="1"/>
</dbReference>
<dbReference type="InterPro" id="IPR001451">
    <property type="entry name" value="Hexapep"/>
</dbReference>
<evidence type="ECO:0000256" key="1">
    <source>
        <dbReference type="ARBA" id="ARBA00022516"/>
    </source>
</evidence>
<keyword evidence="5" id="KW-0443">Lipid metabolism</keyword>
<evidence type="ECO:0000256" key="2">
    <source>
        <dbReference type="ARBA" id="ARBA00022556"/>
    </source>
</evidence>
<dbReference type="AlphaFoldDB" id="A0A7X3MFP7"/>
<organism evidence="7 8">
    <name type="scientific">Sporofaciens musculi</name>
    <dbReference type="NCBI Taxonomy" id="2681861"/>
    <lineage>
        <taxon>Bacteria</taxon>
        <taxon>Bacillati</taxon>
        <taxon>Bacillota</taxon>
        <taxon>Clostridia</taxon>
        <taxon>Lachnospirales</taxon>
        <taxon>Lachnospiraceae</taxon>
        <taxon>Sporofaciens</taxon>
    </lineage>
</organism>
<evidence type="ECO:0008006" key="9">
    <source>
        <dbReference type="Google" id="ProtNLM"/>
    </source>
</evidence>
<evidence type="ECO:0000313" key="8">
    <source>
        <dbReference type="Proteomes" id="UP000460412"/>
    </source>
</evidence>
<name>A0A7X3MFP7_9FIRM</name>
<dbReference type="GO" id="GO:0009245">
    <property type="term" value="P:lipid A biosynthetic process"/>
    <property type="evidence" value="ECO:0007669"/>
    <property type="project" value="UniProtKB-KW"/>
</dbReference>
<dbReference type="InterPro" id="IPR011004">
    <property type="entry name" value="Trimer_LpxA-like_sf"/>
</dbReference>
<keyword evidence="6" id="KW-0012">Acyltransferase</keyword>
<evidence type="ECO:0000256" key="4">
    <source>
        <dbReference type="ARBA" id="ARBA00022737"/>
    </source>
</evidence>
<keyword evidence="3" id="KW-0808">Transferase</keyword>
<evidence type="ECO:0000256" key="5">
    <source>
        <dbReference type="ARBA" id="ARBA00023098"/>
    </source>
</evidence>
<proteinExistence type="predicted"/>
<protein>
    <recommendedName>
        <fullName evidence="9">UDP-3-O-(3-hydroxymyristoyl)glucosamine N-acyltransferase</fullName>
    </recommendedName>
</protein>
<dbReference type="Pfam" id="PF00132">
    <property type="entry name" value="Hexapep"/>
    <property type="match status" value="1"/>
</dbReference>
<gene>
    <name evidence="7" type="ORF">GN277_09365</name>
</gene>
<evidence type="ECO:0000313" key="7">
    <source>
        <dbReference type="EMBL" id="MXP75585.1"/>
    </source>
</evidence>
<sequence length="306" mass="33394">MEVTVKEIVSFYESIGIKYRITGEEDVSVHSFCPLNALKSGSVTWARHLHKIPIEKMNEVHRKESLILVAEYGEELAGAEFPVIYAENAQRAFFLMTERFFGFLNPENRERKIERTAVVDTKQIGKNVYIGHHTYIASDVSIGDNVTIMHNVTIEGGTISIGDHTIIESGTTIGAQGFSYFKGLDEREICAPHYGGVRIGNHVKIGANNTIIRGCLADTVIEDDVKTADLVCISHNDLIKQGAQITCGVMIAGSTTVGEHSWIAPGAVLNNGVNIGENSYVGIGSVVLKKVREGHKVFGVPAINID</sequence>
<comment type="caution">
    <text evidence="7">The sequence shown here is derived from an EMBL/GenBank/DDBJ whole genome shotgun (WGS) entry which is preliminary data.</text>
</comment>